<organism evidence="1 2">
    <name type="scientific">Sphaerisporangium flaviroseum</name>
    <dbReference type="NCBI Taxonomy" id="509199"/>
    <lineage>
        <taxon>Bacteria</taxon>
        <taxon>Bacillati</taxon>
        <taxon>Actinomycetota</taxon>
        <taxon>Actinomycetes</taxon>
        <taxon>Streptosporangiales</taxon>
        <taxon>Streptosporangiaceae</taxon>
        <taxon>Sphaerisporangium</taxon>
    </lineage>
</organism>
<name>A0ABP7J2M7_9ACTN</name>
<gene>
    <name evidence="1" type="ORF">GCM10022226_62050</name>
</gene>
<dbReference type="Proteomes" id="UP001500888">
    <property type="component" value="Unassembled WGS sequence"/>
</dbReference>
<evidence type="ECO:0000313" key="1">
    <source>
        <dbReference type="EMBL" id="GAA3832418.1"/>
    </source>
</evidence>
<sequence>MLDALPHQLAPFAGFQYHLPPSGKARYNWHMISAEQPLPTSGELADAVAIVASDGIFARPIRITGAGDTEAFIVSAELLEILQRALDHSATGEPEPSPQELVDSLGLELAADGTIGVSRG</sequence>
<keyword evidence="2" id="KW-1185">Reference proteome</keyword>
<protein>
    <submittedName>
        <fullName evidence="1">Uncharacterized protein</fullName>
    </submittedName>
</protein>
<accession>A0ABP7J2M7</accession>
<proteinExistence type="predicted"/>
<dbReference type="EMBL" id="BAAAZR010000031">
    <property type="protein sequence ID" value="GAA3832418.1"/>
    <property type="molecule type" value="Genomic_DNA"/>
</dbReference>
<reference evidence="2" key="1">
    <citation type="journal article" date="2019" name="Int. J. Syst. Evol. Microbiol.">
        <title>The Global Catalogue of Microorganisms (GCM) 10K type strain sequencing project: providing services to taxonomists for standard genome sequencing and annotation.</title>
        <authorList>
            <consortium name="The Broad Institute Genomics Platform"/>
            <consortium name="The Broad Institute Genome Sequencing Center for Infectious Disease"/>
            <person name="Wu L."/>
            <person name="Ma J."/>
        </authorList>
    </citation>
    <scope>NUCLEOTIDE SEQUENCE [LARGE SCALE GENOMIC DNA]</scope>
    <source>
        <strain evidence="2">JCM 16908</strain>
    </source>
</reference>
<comment type="caution">
    <text evidence="1">The sequence shown here is derived from an EMBL/GenBank/DDBJ whole genome shotgun (WGS) entry which is preliminary data.</text>
</comment>
<evidence type="ECO:0000313" key="2">
    <source>
        <dbReference type="Proteomes" id="UP001500888"/>
    </source>
</evidence>